<proteinExistence type="predicted"/>
<protein>
    <submittedName>
        <fullName evidence="1">Uncharacterized protein</fullName>
    </submittedName>
</protein>
<reference evidence="1 2" key="1">
    <citation type="journal article" date="2024" name="Nat. Commun.">
        <title>Phylogenomics reveals the evolutionary origins of lichenization in chlorophyte algae.</title>
        <authorList>
            <person name="Puginier C."/>
            <person name="Libourel C."/>
            <person name="Otte J."/>
            <person name="Skaloud P."/>
            <person name="Haon M."/>
            <person name="Grisel S."/>
            <person name="Petersen M."/>
            <person name="Berrin J.G."/>
            <person name="Delaux P.M."/>
            <person name="Dal Grande F."/>
            <person name="Keller J."/>
        </authorList>
    </citation>
    <scope>NUCLEOTIDE SEQUENCE [LARGE SCALE GENOMIC DNA]</scope>
    <source>
        <strain evidence="1 2">SAG 2043</strain>
    </source>
</reference>
<name>A0AAW1QFX0_9CHLO</name>
<organism evidence="1 2">
    <name type="scientific">[Myrmecia] bisecta</name>
    <dbReference type="NCBI Taxonomy" id="41462"/>
    <lineage>
        <taxon>Eukaryota</taxon>
        <taxon>Viridiplantae</taxon>
        <taxon>Chlorophyta</taxon>
        <taxon>core chlorophytes</taxon>
        <taxon>Trebouxiophyceae</taxon>
        <taxon>Trebouxiales</taxon>
        <taxon>Trebouxiaceae</taxon>
        <taxon>Myrmecia</taxon>
    </lineage>
</organism>
<gene>
    <name evidence="1" type="ORF">WJX72_006820</name>
</gene>
<accession>A0AAW1QFX0</accession>
<dbReference type="EMBL" id="JALJOR010000003">
    <property type="protein sequence ID" value="KAK9820160.1"/>
    <property type="molecule type" value="Genomic_DNA"/>
</dbReference>
<evidence type="ECO:0000313" key="2">
    <source>
        <dbReference type="Proteomes" id="UP001489004"/>
    </source>
</evidence>
<evidence type="ECO:0000313" key="1">
    <source>
        <dbReference type="EMBL" id="KAK9820160.1"/>
    </source>
</evidence>
<comment type="caution">
    <text evidence="1">The sequence shown here is derived from an EMBL/GenBank/DDBJ whole genome shotgun (WGS) entry which is preliminary data.</text>
</comment>
<dbReference type="AlphaFoldDB" id="A0AAW1QFX0"/>
<dbReference type="Proteomes" id="UP001489004">
    <property type="component" value="Unassembled WGS sequence"/>
</dbReference>
<keyword evidence="2" id="KW-1185">Reference proteome</keyword>
<sequence length="98" mass="10557">MHKLDAAMGYAEPLWTPTARSWNRCLAVYVLQPQTPLTVAVKTEVVTKLCPPDAPLSNSLDSAIEEAAQFLGGPLRASAGHCLRRQVPGQTFNQVSAP</sequence>